<name>A0A221S4C0_9VIRU</name>
<keyword evidence="1" id="KW-0143">Chaperone</keyword>
<dbReference type="Gene3D" id="2.30.33.40">
    <property type="entry name" value="GroES chaperonin"/>
    <property type="match status" value="1"/>
</dbReference>
<dbReference type="SUPFAM" id="SSF50129">
    <property type="entry name" value="GroES-like"/>
    <property type="match status" value="1"/>
</dbReference>
<dbReference type="GO" id="GO:0005524">
    <property type="term" value="F:ATP binding"/>
    <property type="evidence" value="ECO:0007669"/>
    <property type="project" value="InterPro"/>
</dbReference>
<dbReference type="InterPro" id="IPR037124">
    <property type="entry name" value="Chaperonin_GroES_sf"/>
</dbReference>
<organism evidence="2">
    <name type="scientific">uncultured virus</name>
    <dbReference type="NCBI Taxonomy" id="340016"/>
    <lineage>
        <taxon>Viruses</taxon>
        <taxon>environmental samples</taxon>
    </lineage>
</organism>
<evidence type="ECO:0000256" key="1">
    <source>
        <dbReference type="ARBA" id="ARBA00023186"/>
    </source>
</evidence>
<dbReference type="Pfam" id="PF00166">
    <property type="entry name" value="Cpn10"/>
    <property type="match status" value="1"/>
</dbReference>
<sequence>MKAIGQFVVLRKQVEEVKSSSGLIMTEYTDKDIRYKLAEVVSAGEQVNGLAKGDMVYYDSAAGSEIRVEGEKLTVIPDRQIVVKL</sequence>
<protein>
    <submittedName>
        <fullName evidence="2">Co-chaperonin GroES</fullName>
    </submittedName>
</protein>
<dbReference type="InterPro" id="IPR011032">
    <property type="entry name" value="GroES-like_sf"/>
</dbReference>
<dbReference type="GO" id="GO:0044183">
    <property type="term" value="F:protein folding chaperone"/>
    <property type="evidence" value="ECO:0007669"/>
    <property type="project" value="InterPro"/>
</dbReference>
<dbReference type="CDD" id="cd00320">
    <property type="entry name" value="cpn10"/>
    <property type="match status" value="1"/>
</dbReference>
<proteinExistence type="predicted"/>
<dbReference type="EMBL" id="KU971063">
    <property type="protein sequence ID" value="ASN63657.1"/>
    <property type="molecule type" value="Genomic_DNA"/>
</dbReference>
<accession>A0A221S4C0</accession>
<evidence type="ECO:0000313" key="2">
    <source>
        <dbReference type="EMBL" id="ASN63657.1"/>
    </source>
</evidence>
<dbReference type="InterPro" id="IPR020818">
    <property type="entry name" value="Chaperonin_GroES"/>
</dbReference>
<gene>
    <name evidence="2" type="primary">groES</name>
</gene>
<dbReference type="SMART" id="SM00883">
    <property type="entry name" value="Cpn10"/>
    <property type="match status" value="1"/>
</dbReference>
<reference evidence="2" key="1">
    <citation type="submission" date="2016-03" db="EMBL/GenBank/DDBJ databases">
        <title>Novel chaperonins are prevalent in the virioplankton and link to viral biology and ecology.</title>
        <authorList>
            <person name="Marine R.L."/>
            <person name="Nasko D.J."/>
            <person name="Polson S.W."/>
            <person name="Wommack K.E."/>
        </authorList>
    </citation>
    <scope>NUCLEOTIDE SEQUENCE</scope>
</reference>